<evidence type="ECO:0000256" key="7">
    <source>
        <dbReference type="SAM" id="Phobius"/>
    </source>
</evidence>
<feature type="transmembrane region" description="Helical" evidence="7">
    <location>
        <begin position="35"/>
        <end position="55"/>
    </location>
</feature>
<reference evidence="8 9" key="1">
    <citation type="submission" date="2022-09" db="EMBL/GenBank/DDBJ databases">
        <authorList>
            <person name="Palmer J.M."/>
        </authorList>
    </citation>
    <scope>NUCLEOTIDE SEQUENCE [LARGE SCALE GENOMIC DNA]</scope>
    <source>
        <strain evidence="8 9">DSM 7382</strain>
    </source>
</reference>
<dbReference type="GO" id="GO:0035269">
    <property type="term" value="P:protein O-linked glycosylation via mannose"/>
    <property type="evidence" value="ECO:0007669"/>
    <property type="project" value="TreeGrafter"/>
</dbReference>
<keyword evidence="3" id="KW-0735">Signal-anchor</keyword>
<dbReference type="GO" id="GO:0042285">
    <property type="term" value="F:xylosyltransferase activity"/>
    <property type="evidence" value="ECO:0007669"/>
    <property type="project" value="TreeGrafter"/>
</dbReference>
<evidence type="ECO:0008006" key="10">
    <source>
        <dbReference type="Google" id="ProtNLM"/>
    </source>
</evidence>
<keyword evidence="6" id="KW-0325">Glycoprotein</keyword>
<sequence>MAHDDTIPFLDEPPQTPWRIRMHESNRRSRTFKRIVTFSALLAIVIPFSLLFTYFHQSSGSSPEDLTVILDVNAPKQPSLPPDHTTPLNVSEHAVQHSGGPVVEVEPIIFSLIMFSYDSASEGAILMKSVLMYSSRPVEFHIICDEVARTYLERRLALVKRPPRNIVVKFYDMPMSSLRARIEREGAIASDHSAGSPGLLKLFIHEVLPETIKKSIFVDTDAFFISDPALLWQQFESFQDQIAISLPTHGDQNEAEWHYASNICSCVMLLDLEKLRNIRLMDSKVYREQDLPALSPPAFTAMYGPPGPNGHYVDVKLGDQGYWWAIVSHRPEILQHLSYDWEVSSCLVSMYGTSLGQDDASDSDELSHQIHTFNTAEEGHVIMPKLVHFNCLNTERYHEWDGWSDPNDDLGRAWGPAVKYHAGSKWLWLNLPPHLYHLNTSLSIETIYDVKFLDERSA</sequence>
<dbReference type="InterPro" id="IPR051292">
    <property type="entry name" value="Xyl/GlcA_transferase"/>
</dbReference>
<comment type="caution">
    <text evidence="8">The sequence shown here is derived from an EMBL/GenBank/DDBJ whole genome shotgun (WGS) entry which is preliminary data.</text>
</comment>
<dbReference type="Proteomes" id="UP001385951">
    <property type="component" value="Unassembled WGS sequence"/>
</dbReference>
<evidence type="ECO:0000256" key="4">
    <source>
        <dbReference type="ARBA" id="ARBA00022989"/>
    </source>
</evidence>
<keyword evidence="2 7" id="KW-0812">Transmembrane</keyword>
<organism evidence="8 9">
    <name type="scientific">Cerrena zonata</name>
    <dbReference type="NCBI Taxonomy" id="2478898"/>
    <lineage>
        <taxon>Eukaryota</taxon>
        <taxon>Fungi</taxon>
        <taxon>Dikarya</taxon>
        <taxon>Basidiomycota</taxon>
        <taxon>Agaricomycotina</taxon>
        <taxon>Agaricomycetes</taxon>
        <taxon>Polyporales</taxon>
        <taxon>Cerrenaceae</taxon>
        <taxon>Cerrena</taxon>
    </lineage>
</organism>
<evidence type="ECO:0000256" key="1">
    <source>
        <dbReference type="ARBA" id="ARBA00004606"/>
    </source>
</evidence>
<dbReference type="SUPFAM" id="SSF53448">
    <property type="entry name" value="Nucleotide-diphospho-sugar transferases"/>
    <property type="match status" value="1"/>
</dbReference>
<dbReference type="InterPro" id="IPR029044">
    <property type="entry name" value="Nucleotide-diphossugar_trans"/>
</dbReference>
<dbReference type="AlphaFoldDB" id="A0AAW0FDJ0"/>
<dbReference type="PANTHER" id="PTHR12270:SF25">
    <property type="entry name" value="GLYCOSYLTRANSFERASE-LIKE PROTEIN LARGE"/>
    <property type="match status" value="1"/>
</dbReference>
<dbReference type="GO" id="GO:0015020">
    <property type="term" value="F:glucuronosyltransferase activity"/>
    <property type="evidence" value="ECO:0007669"/>
    <property type="project" value="TreeGrafter"/>
</dbReference>
<dbReference type="Gene3D" id="3.90.550.10">
    <property type="entry name" value="Spore Coat Polysaccharide Biosynthesis Protein SpsA, Chain A"/>
    <property type="match status" value="1"/>
</dbReference>
<dbReference type="GO" id="GO:0016020">
    <property type="term" value="C:membrane"/>
    <property type="evidence" value="ECO:0007669"/>
    <property type="project" value="UniProtKB-SubCell"/>
</dbReference>
<evidence type="ECO:0000313" key="9">
    <source>
        <dbReference type="Proteomes" id="UP001385951"/>
    </source>
</evidence>
<gene>
    <name evidence="8" type="ORF">QCA50_020919</name>
</gene>
<keyword evidence="9" id="KW-1185">Reference proteome</keyword>
<protein>
    <recommendedName>
        <fullName evidence="10">Glycosyltransferase family 8 protein</fullName>
    </recommendedName>
</protein>
<accession>A0AAW0FDJ0</accession>
<evidence type="ECO:0000313" key="8">
    <source>
        <dbReference type="EMBL" id="KAK7676134.1"/>
    </source>
</evidence>
<evidence type="ECO:0000256" key="6">
    <source>
        <dbReference type="ARBA" id="ARBA00023180"/>
    </source>
</evidence>
<name>A0AAW0FDJ0_9APHY</name>
<dbReference type="EMBL" id="JASBNA010000133">
    <property type="protein sequence ID" value="KAK7676134.1"/>
    <property type="molecule type" value="Genomic_DNA"/>
</dbReference>
<evidence type="ECO:0000256" key="5">
    <source>
        <dbReference type="ARBA" id="ARBA00023136"/>
    </source>
</evidence>
<evidence type="ECO:0000256" key="2">
    <source>
        <dbReference type="ARBA" id="ARBA00022692"/>
    </source>
</evidence>
<evidence type="ECO:0000256" key="3">
    <source>
        <dbReference type="ARBA" id="ARBA00022968"/>
    </source>
</evidence>
<keyword evidence="4 7" id="KW-1133">Transmembrane helix</keyword>
<comment type="subcellular location">
    <subcellularLocation>
        <location evidence="1">Membrane</location>
        <topology evidence="1">Single-pass type II membrane protein</topology>
    </subcellularLocation>
</comment>
<dbReference type="PANTHER" id="PTHR12270">
    <property type="entry name" value="GLYCOSYLTRANSFERASE-RELATED"/>
    <property type="match status" value="1"/>
</dbReference>
<proteinExistence type="predicted"/>
<keyword evidence="5 7" id="KW-0472">Membrane</keyword>